<gene>
    <name evidence="1" type="ORF">RUMCAL_01134</name>
</gene>
<accession>U2KW38</accession>
<dbReference type="EMBL" id="AWVF01000132">
    <property type="protein sequence ID" value="ERJ96502.1"/>
    <property type="molecule type" value="Genomic_DNA"/>
</dbReference>
<dbReference type="AlphaFoldDB" id="U2KW38"/>
<dbReference type="Proteomes" id="UP000016662">
    <property type="component" value="Unassembled WGS sequence"/>
</dbReference>
<organism evidence="1 2">
    <name type="scientific">Ruminococcus callidus ATCC 27760</name>
    <dbReference type="NCBI Taxonomy" id="411473"/>
    <lineage>
        <taxon>Bacteria</taxon>
        <taxon>Bacillati</taxon>
        <taxon>Bacillota</taxon>
        <taxon>Clostridia</taxon>
        <taxon>Eubacteriales</taxon>
        <taxon>Oscillospiraceae</taxon>
        <taxon>Ruminococcus</taxon>
    </lineage>
</organism>
<keyword evidence="2" id="KW-1185">Reference proteome</keyword>
<sequence length="44" mass="4899">METNFPKVCDLFMKTMTKKADSRCRPLSDLVFCDAASAHSETTA</sequence>
<dbReference type="PATRIC" id="fig|411473.3.peg.936"/>
<dbReference type="HOGENOM" id="CLU_3221606_0_0_9"/>
<comment type="caution">
    <text evidence="1">The sequence shown here is derived from an EMBL/GenBank/DDBJ whole genome shotgun (WGS) entry which is preliminary data.</text>
</comment>
<reference evidence="1 2" key="1">
    <citation type="submission" date="2013-07" db="EMBL/GenBank/DDBJ databases">
        <authorList>
            <person name="Weinstock G."/>
            <person name="Sodergren E."/>
            <person name="Wylie T."/>
            <person name="Fulton L."/>
            <person name="Fulton R."/>
            <person name="Fronick C."/>
            <person name="O'Laughlin M."/>
            <person name="Godfrey J."/>
            <person name="Miner T."/>
            <person name="Herter B."/>
            <person name="Appelbaum E."/>
            <person name="Cordes M."/>
            <person name="Lek S."/>
            <person name="Wollam A."/>
            <person name="Pepin K.H."/>
            <person name="Palsikar V.B."/>
            <person name="Mitreva M."/>
            <person name="Wilson R.K."/>
        </authorList>
    </citation>
    <scope>NUCLEOTIDE SEQUENCE [LARGE SCALE GENOMIC DNA]</scope>
    <source>
        <strain evidence="1 2">ATCC 27760</strain>
    </source>
</reference>
<protein>
    <submittedName>
        <fullName evidence="1">Uncharacterized protein</fullName>
    </submittedName>
</protein>
<proteinExistence type="predicted"/>
<name>U2KW38_9FIRM</name>
<evidence type="ECO:0000313" key="1">
    <source>
        <dbReference type="EMBL" id="ERJ96502.1"/>
    </source>
</evidence>
<evidence type="ECO:0000313" key="2">
    <source>
        <dbReference type="Proteomes" id="UP000016662"/>
    </source>
</evidence>